<protein>
    <submittedName>
        <fullName evidence="1">Uncharacterized protein</fullName>
    </submittedName>
</protein>
<accession>A0ACC1B3B7</accession>
<sequence>MASSSNPTLTATQPEVSSELQQRGESIAMDSDIEDLETWSTIPNKTDETIATVGNKEGDVNPFARKKRAKMSMWNDCLLFSKF</sequence>
<comment type="caution">
    <text evidence="1">The sequence shown here is derived from an EMBL/GenBank/DDBJ whole genome shotgun (WGS) entry which is preliminary data.</text>
</comment>
<evidence type="ECO:0000313" key="1">
    <source>
        <dbReference type="EMBL" id="KAJ0093415.1"/>
    </source>
</evidence>
<dbReference type="EMBL" id="CM047903">
    <property type="protein sequence ID" value="KAJ0093415.1"/>
    <property type="molecule type" value="Genomic_DNA"/>
</dbReference>
<gene>
    <name evidence="1" type="ORF">Patl1_27046</name>
</gene>
<dbReference type="Proteomes" id="UP001164250">
    <property type="component" value="Chromosome 7"/>
</dbReference>
<name>A0ACC1B3B7_9ROSI</name>
<keyword evidence="2" id="KW-1185">Reference proteome</keyword>
<organism evidence="1 2">
    <name type="scientific">Pistacia atlantica</name>
    <dbReference type="NCBI Taxonomy" id="434234"/>
    <lineage>
        <taxon>Eukaryota</taxon>
        <taxon>Viridiplantae</taxon>
        <taxon>Streptophyta</taxon>
        <taxon>Embryophyta</taxon>
        <taxon>Tracheophyta</taxon>
        <taxon>Spermatophyta</taxon>
        <taxon>Magnoliopsida</taxon>
        <taxon>eudicotyledons</taxon>
        <taxon>Gunneridae</taxon>
        <taxon>Pentapetalae</taxon>
        <taxon>rosids</taxon>
        <taxon>malvids</taxon>
        <taxon>Sapindales</taxon>
        <taxon>Anacardiaceae</taxon>
        <taxon>Pistacia</taxon>
    </lineage>
</organism>
<reference evidence="2" key="1">
    <citation type="journal article" date="2023" name="G3 (Bethesda)">
        <title>Genome assembly and association tests identify interacting loci associated with vigor, precocity, and sex in interspecific pistachio rootstocks.</title>
        <authorList>
            <person name="Palmer W."/>
            <person name="Jacygrad E."/>
            <person name="Sagayaradj S."/>
            <person name="Cavanaugh K."/>
            <person name="Han R."/>
            <person name="Bertier L."/>
            <person name="Beede B."/>
            <person name="Kafkas S."/>
            <person name="Golino D."/>
            <person name="Preece J."/>
            <person name="Michelmore R."/>
        </authorList>
    </citation>
    <scope>NUCLEOTIDE SEQUENCE [LARGE SCALE GENOMIC DNA]</scope>
</reference>
<proteinExistence type="predicted"/>
<evidence type="ECO:0000313" key="2">
    <source>
        <dbReference type="Proteomes" id="UP001164250"/>
    </source>
</evidence>